<evidence type="ECO:0000256" key="3">
    <source>
        <dbReference type="SAM" id="MobiDB-lite"/>
    </source>
</evidence>
<dbReference type="PANTHER" id="PTHR22461:SF1">
    <property type="entry name" value="SERINE-RICH COILED-COIL DOMAIN-CONTAINING PROTEIN 1"/>
    <property type="match status" value="1"/>
</dbReference>
<proteinExistence type="inferred from homology"/>
<dbReference type="OrthoDB" id="10046062at2759"/>
<keyword evidence="5" id="KW-1185">Reference proteome</keyword>
<evidence type="ECO:0000313" key="5">
    <source>
        <dbReference type="Proteomes" id="UP000242457"/>
    </source>
</evidence>
<evidence type="ECO:0000313" key="4">
    <source>
        <dbReference type="EMBL" id="PBC28009.1"/>
    </source>
</evidence>
<dbReference type="InterPro" id="IPR029627">
    <property type="entry name" value="CCSER"/>
</dbReference>
<feature type="compositionally biased region" description="Polar residues" evidence="3">
    <location>
        <begin position="395"/>
        <end position="416"/>
    </location>
</feature>
<dbReference type="PANTHER" id="PTHR22461">
    <property type="entry name" value="SERINE-RICH COILED-COIL DOMAIN-CONTAINING PROTEIN 2-RELATED"/>
    <property type="match status" value="1"/>
</dbReference>
<sequence length="416" mass="46061">MEPSKGAKKRTVLTGRPRIASGNAVVEDENEVSSNRNGEDARDSGLSSECSTPTVGSPVPRQRKATSNPINIGDNSMKPRATIQAGRNDCDKTKIWRNRSVTDSPRSIDSTRNRQFSSPLRISRNIQSPNLDSGDEGSLRVDRDTYQHMFQDIVSIKTTLLKLKRVLQQVDTLNPFDNSMKNGLFYNVNEGGTADVSTSPGSGGSSIADELADLRRQVVFLQGQVEDRDRTIQVLQFQISKLQGPNGDGQTCALTNHNNFSSPNTCNAATQTEKTRPVSAGPSLLQTLPQDDVMGPLVRWNESWDRHHPPLLGELNGNRSPRKSTDRIPRTIKSRQEETLHRQNGHTDKLPVDNLSSNKRIIKSKDSKSTESNDKEQHETKREEKSCIPTPRKLATSTLIPRSARALTSTGRPHNT</sequence>
<feature type="compositionally biased region" description="Basic and acidic residues" evidence="3">
    <location>
        <begin position="363"/>
        <end position="386"/>
    </location>
</feature>
<evidence type="ECO:0000256" key="1">
    <source>
        <dbReference type="ARBA" id="ARBA00010949"/>
    </source>
</evidence>
<feature type="region of interest" description="Disordered" evidence="3">
    <location>
        <begin position="1"/>
        <end position="137"/>
    </location>
</feature>
<name>A0A2A3E9Y9_APICC</name>
<protein>
    <submittedName>
        <fullName evidence="4">Uncharacterized protein</fullName>
    </submittedName>
</protein>
<gene>
    <name evidence="4" type="ORF">APICC_03901</name>
</gene>
<organism evidence="4 5">
    <name type="scientific">Apis cerana cerana</name>
    <name type="common">Oriental honeybee</name>
    <dbReference type="NCBI Taxonomy" id="94128"/>
    <lineage>
        <taxon>Eukaryota</taxon>
        <taxon>Metazoa</taxon>
        <taxon>Ecdysozoa</taxon>
        <taxon>Arthropoda</taxon>
        <taxon>Hexapoda</taxon>
        <taxon>Insecta</taxon>
        <taxon>Pterygota</taxon>
        <taxon>Neoptera</taxon>
        <taxon>Endopterygota</taxon>
        <taxon>Hymenoptera</taxon>
        <taxon>Apocrita</taxon>
        <taxon>Aculeata</taxon>
        <taxon>Apoidea</taxon>
        <taxon>Anthophila</taxon>
        <taxon>Apidae</taxon>
        <taxon>Apis</taxon>
    </lineage>
</organism>
<feature type="compositionally biased region" description="Polar residues" evidence="3">
    <location>
        <begin position="65"/>
        <end position="74"/>
    </location>
</feature>
<reference evidence="4 5" key="1">
    <citation type="submission" date="2014-07" db="EMBL/GenBank/DDBJ databases">
        <title>Genomic and transcriptomic analysis on Apis cerana provide comprehensive insights into honey bee biology.</title>
        <authorList>
            <person name="Diao Q."/>
            <person name="Sun L."/>
            <person name="Zheng H."/>
            <person name="Zheng H."/>
            <person name="Xu S."/>
            <person name="Wang S."/>
            <person name="Zeng Z."/>
            <person name="Hu F."/>
            <person name="Su S."/>
            <person name="Wu J."/>
        </authorList>
    </citation>
    <scope>NUCLEOTIDE SEQUENCE [LARGE SCALE GENOMIC DNA]</scope>
    <source>
        <tissue evidence="4">Pupae without intestine</tissue>
    </source>
</reference>
<feature type="compositionally biased region" description="Basic and acidic residues" evidence="3">
    <location>
        <begin position="323"/>
        <end position="351"/>
    </location>
</feature>
<feature type="region of interest" description="Disordered" evidence="3">
    <location>
        <begin position="261"/>
        <end position="289"/>
    </location>
</feature>
<evidence type="ECO:0000256" key="2">
    <source>
        <dbReference type="ARBA" id="ARBA00023054"/>
    </source>
</evidence>
<feature type="compositionally biased region" description="Polar residues" evidence="3">
    <location>
        <begin position="99"/>
        <end position="131"/>
    </location>
</feature>
<dbReference type="EMBL" id="KZ288325">
    <property type="protein sequence ID" value="PBC28009.1"/>
    <property type="molecule type" value="Genomic_DNA"/>
</dbReference>
<feature type="compositionally biased region" description="Polar residues" evidence="3">
    <location>
        <begin position="45"/>
        <end position="55"/>
    </location>
</feature>
<accession>A0A2A3E9Y9</accession>
<keyword evidence="2" id="KW-0175">Coiled coil</keyword>
<feature type="compositionally biased region" description="Basic residues" evidence="3">
    <location>
        <begin position="1"/>
        <end position="11"/>
    </location>
</feature>
<dbReference type="AlphaFoldDB" id="A0A2A3E9Y9"/>
<feature type="compositionally biased region" description="Polar residues" evidence="3">
    <location>
        <begin position="261"/>
        <end position="272"/>
    </location>
</feature>
<dbReference type="Proteomes" id="UP000242457">
    <property type="component" value="Unassembled WGS sequence"/>
</dbReference>
<comment type="similarity">
    <text evidence="1">Belongs to the CCSER family.</text>
</comment>
<feature type="region of interest" description="Disordered" evidence="3">
    <location>
        <begin position="304"/>
        <end position="416"/>
    </location>
</feature>